<dbReference type="Proteomes" id="UP001302494">
    <property type="component" value="Chromosome"/>
</dbReference>
<dbReference type="PANTHER" id="PTHR34655:SF2">
    <property type="entry name" value="PEROXIREDOXIN FAMILY PROTEIN"/>
    <property type="match status" value="1"/>
</dbReference>
<dbReference type="PANTHER" id="PTHR34655">
    <property type="entry name" value="CONSERVED WITHIN P. AEROPHILUM"/>
    <property type="match status" value="1"/>
</dbReference>
<dbReference type="EMBL" id="CP116968">
    <property type="protein sequence ID" value="WNM60859.1"/>
    <property type="molecule type" value="Genomic_DNA"/>
</dbReference>
<accession>A0AA96GMB2</accession>
<dbReference type="InterPro" id="IPR027396">
    <property type="entry name" value="DsrEFH-like"/>
</dbReference>
<dbReference type="Pfam" id="PF13686">
    <property type="entry name" value="DrsE_2"/>
    <property type="match status" value="1"/>
</dbReference>
<evidence type="ECO:0000313" key="1">
    <source>
        <dbReference type="EMBL" id="WNM60859.1"/>
    </source>
</evidence>
<reference evidence="1 2" key="1">
    <citation type="submission" date="2023-01" db="EMBL/GenBank/DDBJ databases">
        <title>Cultivation and genomic characterization of new, ubiquitous marine nitrite-oxidizing bacteria from the Nitrospirales.</title>
        <authorList>
            <person name="Mueller A.J."/>
            <person name="Daebeler A."/>
            <person name="Herbold C.W."/>
            <person name="Kirkegaard R.H."/>
            <person name="Daims H."/>
        </authorList>
    </citation>
    <scope>NUCLEOTIDE SEQUENCE [LARGE SCALE GENOMIC DNA]</scope>
    <source>
        <strain evidence="1 2">DK</strain>
    </source>
</reference>
<evidence type="ECO:0000313" key="2">
    <source>
        <dbReference type="Proteomes" id="UP001302494"/>
    </source>
</evidence>
<keyword evidence="2" id="KW-1185">Reference proteome</keyword>
<dbReference type="SUPFAM" id="SSF75169">
    <property type="entry name" value="DsrEFH-like"/>
    <property type="match status" value="1"/>
</dbReference>
<organism evidence="1 2">
    <name type="scientific">Candidatus Nitrospira neomarina</name>
    <dbReference type="NCBI Taxonomy" id="3020899"/>
    <lineage>
        <taxon>Bacteria</taxon>
        <taxon>Pseudomonadati</taxon>
        <taxon>Nitrospirota</taxon>
        <taxon>Nitrospiria</taxon>
        <taxon>Nitrospirales</taxon>
        <taxon>Nitrospiraceae</taxon>
        <taxon>Nitrospira</taxon>
    </lineage>
</organism>
<dbReference type="KEGG" id="nneo:PQG83_13955"/>
<dbReference type="RefSeq" id="WP_312742197.1">
    <property type="nucleotide sequence ID" value="NZ_CP116968.1"/>
</dbReference>
<gene>
    <name evidence="1" type="ORF">PQG83_13955</name>
</gene>
<name>A0AA96GMB2_9BACT</name>
<dbReference type="Gene3D" id="3.40.1260.10">
    <property type="entry name" value="DsrEFH-like"/>
    <property type="match status" value="1"/>
</dbReference>
<proteinExistence type="predicted"/>
<dbReference type="AlphaFoldDB" id="A0AA96GMB2"/>
<protein>
    <submittedName>
        <fullName evidence="1">DsrE/DsrF/DrsH-like family protein</fullName>
    </submittedName>
</protein>
<dbReference type="InterPro" id="IPR032836">
    <property type="entry name" value="DsrE2-like"/>
</dbReference>
<sequence>MKKIAVIITRGGWNNLFQACEWIALAAASGIEVSGYFRDEAAGRMTKTKIKELTMSPEFKGREGFIRELLKKEDKADLSKLMQTSKEKGNVKFSVCTDSLKYFGVKVEELIPELDEVQTAQAFWKEAVLPADQVLTF</sequence>